<dbReference type="Proteomes" id="UP000077266">
    <property type="component" value="Unassembled WGS sequence"/>
</dbReference>
<organism evidence="3 4">
    <name type="scientific">Exidia glandulosa HHB12029</name>
    <dbReference type="NCBI Taxonomy" id="1314781"/>
    <lineage>
        <taxon>Eukaryota</taxon>
        <taxon>Fungi</taxon>
        <taxon>Dikarya</taxon>
        <taxon>Basidiomycota</taxon>
        <taxon>Agaricomycotina</taxon>
        <taxon>Agaricomycetes</taxon>
        <taxon>Auriculariales</taxon>
        <taxon>Exidiaceae</taxon>
        <taxon>Exidia</taxon>
    </lineage>
</organism>
<dbReference type="EMBL" id="KV425927">
    <property type="protein sequence ID" value="KZV97698.1"/>
    <property type="molecule type" value="Genomic_DNA"/>
</dbReference>
<evidence type="ECO:0000256" key="2">
    <source>
        <dbReference type="SAM" id="SignalP"/>
    </source>
</evidence>
<feature type="compositionally biased region" description="Low complexity" evidence="1">
    <location>
        <begin position="592"/>
        <end position="642"/>
    </location>
</feature>
<feature type="signal peptide" evidence="2">
    <location>
        <begin position="1"/>
        <end position="19"/>
    </location>
</feature>
<keyword evidence="2" id="KW-0732">Signal</keyword>
<dbReference type="AlphaFoldDB" id="A0A165LCZ7"/>
<name>A0A165LCZ7_EXIGL</name>
<keyword evidence="4" id="KW-1185">Reference proteome</keyword>
<accession>A0A165LCZ7</accession>
<sequence>MSHALAYVLAALAVLVAAAARIPRMGWFSSVPVRSPMASLPRSDTVLYYGQELKARVDEEFALVTKEYEVKLAADSTFAAKKPTQIATRNRITLQRWNEIEADVQSGVASDDTKAIHSRVLDAVNPGKDGVKNENLLQTYAVDNAGAVTDDIARAVKAMFPDSFCCSVFIAGKTQSGLHVFHSHVGANGKGEGLSQAKQELVSAFGQGMAAHAADRFVHMKAGKGKRKQSQPSSNDTTTPGLSAFQAPDGFSSPETSEADATMPSRPRSTPSPTPEAPLQHAPPVDAAIVVPGLDDAPVDTAVPEDRASLDTTTSRGRPSPSARHAALLLPSPEPAAFEDTETPVGLLDFHARRVKLRAQLPRRRLSCTSDTSDNSTLAPPVKRARALETASSPPPLAPLPAPLPVPAPPAPLPLPAPLPVLPAPVPEREEEEEVGPRPDWLQVEQLKHLAAQLGPDGRSLLTAFLLREVQVNDDQSARFSASNRPVQVANWVRDVRRVTFKPAGADTQKYRDSVVAWYTATSAGHSIGLREGGHSLESMQRAGVNGVYSLVTAISWWITHGGIDSTSSGGVSARELVADLTWILMQPLSLPDTAPTSSTARTPSAKSATTPKTTTSKQAESSSRATRASAAAVKASNSVKTQAAKKRTTTDAQLEEVRAPKRAKTSNASGAPRTMVRHKANTKESQAKPSRPRR</sequence>
<feature type="compositionally biased region" description="Polar residues" evidence="1">
    <location>
        <begin position="367"/>
        <end position="378"/>
    </location>
</feature>
<dbReference type="STRING" id="1314781.A0A165LCZ7"/>
<feature type="chain" id="PRO_5007861581" evidence="2">
    <location>
        <begin position="20"/>
        <end position="695"/>
    </location>
</feature>
<evidence type="ECO:0000313" key="3">
    <source>
        <dbReference type="EMBL" id="KZV97698.1"/>
    </source>
</evidence>
<gene>
    <name evidence="3" type="ORF">EXIGLDRAFT_702873</name>
</gene>
<protein>
    <submittedName>
        <fullName evidence="3">Uncharacterized protein</fullName>
    </submittedName>
</protein>
<dbReference type="OrthoDB" id="3066350at2759"/>
<feature type="region of interest" description="Disordered" evidence="1">
    <location>
        <begin position="221"/>
        <end position="281"/>
    </location>
</feature>
<dbReference type="InParanoid" id="A0A165LCZ7"/>
<feature type="compositionally biased region" description="Pro residues" evidence="1">
    <location>
        <begin position="393"/>
        <end position="403"/>
    </location>
</feature>
<feature type="region of interest" description="Disordered" evidence="1">
    <location>
        <begin position="296"/>
        <end position="325"/>
    </location>
</feature>
<evidence type="ECO:0000313" key="4">
    <source>
        <dbReference type="Proteomes" id="UP000077266"/>
    </source>
</evidence>
<feature type="region of interest" description="Disordered" evidence="1">
    <location>
        <begin position="592"/>
        <end position="695"/>
    </location>
</feature>
<feature type="region of interest" description="Disordered" evidence="1">
    <location>
        <begin position="366"/>
        <end position="403"/>
    </location>
</feature>
<proteinExistence type="predicted"/>
<reference evidence="3 4" key="1">
    <citation type="journal article" date="2016" name="Mol. Biol. Evol.">
        <title>Comparative Genomics of Early-Diverging Mushroom-Forming Fungi Provides Insights into the Origins of Lignocellulose Decay Capabilities.</title>
        <authorList>
            <person name="Nagy L.G."/>
            <person name="Riley R."/>
            <person name="Tritt A."/>
            <person name="Adam C."/>
            <person name="Daum C."/>
            <person name="Floudas D."/>
            <person name="Sun H."/>
            <person name="Yadav J.S."/>
            <person name="Pangilinan J."/>
            <person name="Larsson K.H."/>
            <person name="Matsuura K."/>
            <person name="Barry K."/>
            <person name="Labutti K."/>
            <person name="Kuo R."/>
            <person name="Ohm R.A."/>
            <person name="Bhattacharya S.S."/>
            <person name="Shirouzu T."/>
            <person name="Yoshinaga Y."/>
            <person name="Martin F.M."/>
            <person name="Grigoriev I.V."/>
            <person name="Hibbett D.S."/>
        </authorList>
    </citation>
    <scope>NUCLEOTIDE SEQUENCE [LARGE SCALE GENOMIC DNA]</scope>
    <source>
        <strain evidence="3 4">HHB12029</strain>
    </source>
</reference>
<evidence type="ECO:0000256" key="1">
    <source>
        <dbReference type="SAM" id="MobiDB-lite"/>
    </source>
</evidence>
<feature type="compositionally biased region" description="Polar residues" evidence="1">
    <location>
        <begin position="230"/>
        <end position="241"/>
    </location>
</feature>